<dbReference type="Pfam" id="PF17853">
    <property type="entry name" value="GGDEF_2"/>
    <property type="match status" value="1"/>
</dbReference>
<dbReference type="RefSeq" id="WP_085485936.1">
    <property type="nucleotide sequence ID" value="NZ_FXAY01000003.1"/>
</dbReference>
<gene>
    <name evidence="4" type="ORF">SAMN06296010_2236</name>
</gene>
<comment type="similarity">
    <text evidence="1">Belongs to the CdaR family.</text>
</comment>
<feature type="domain" description="CdaR GGDEF-like" evidence="3">
    <location>
        <begin position="155"/>
        <end position="287"/>
    </location>
</feature>
<sequence length="409" mass="44259">MAKSKAETLAWLRTISGELATATIKRLDATLPWYGDMPPGRRSAVGLVAQAGIKSFIQWYEDPSTTTWIASDVFGSAPRELLRSVTLQQTLQLIRVVVEVVEDRVKGADASLREAILLYSREIAFASADVYARAAEARGLWDARLEALVVDSILSGEYDDELPSRIAALGWHGHGEVSVLVGTTPRVLDVDQLRRTARHLQADVLIGVQGNRLVLVIGRSIPAPGSATPASEAASAAETDEANAEPTLSFMDIARALEPGFGPGHLVLGHEVPSLVDASRSAKAALAGFAVARAWRNAPRPTLADDLLPERALAGDPLARSTLVNRVYRPLQDQSPELMATLWCYLDNGRSLEATARELYVHPNTVRYRLKRVSQVIGWDATGAREALILQSALILGTMNDHDGAGTRR</sequence>
<dbReference type="AlphaFoldDB" id="A0A1X7K9K4"/>
<proteinExistence type="inferred from homology"/>
<accession>A0A1X7K9K4</accession>
<dbReference type="InterPro" id="IPR041522">
    <property type="entry name" value="CdaR_GGDEF"/>
</dbReference>
<evidence type="ECO:0000259" key="3">
    <source>
        <dbReference type="Pfam" id="PF17853"/>
    </source>
</evidence>
<evidence type="ECO:0000256" key="1">
    <source>
        <dbReference type="ARBA" id="ARBA00006754"/>
    </source>
</evidence>
<name>A0A1X7K9K4_9MICO</name>
<evidence type="ECO:0000313" key="5">
    <source>
        <dbReference type="Proteomes" id="UP000193244"/>
    </source>
</evidence>
<dbReference type="Pfam" id="PF13556">
    <property type="entry name" value="HTH_30"/>
    <property type="match status" value="1"/>
</dbReference>
<dbReference type="EMBL" id="FXAY01000003">
    <property type="protein sequence ID" value="SMG37030.1"/>
    <property type="molecule type" value="Genomic_DNA"/>
</dbReference>
<dbReference type="STRING" id="150121.SAMN06296010_2236"/>
<reference evidence="5" key="1">
    <citation type="submission" date="2017-04" db="EMBL/GenBank/DDBJ databases">
        <authorList>
            <person name="Varghese N."/>
            <person name="Submissions S."/>
        </authorList>
    </citation>
    <scope>NUCLEOTIDE SEQUENCE [LARGE SCALE GENOMIC DNA]</scope>
    <source>
        <strain evidence="5">VKM Ac-2510</strain>
    </source>
</reference>
<dbReference type="Proteomes" id="UP000193244">
    <property type="component" value="Unassembled WGS sequence"/>
</dbReference>
<dbReference type="InterPro" id="IPR025736">
    <property type="entry name" value="PucR_C-HTH_dom"/>
</dbReference>
<feature type="domain" description="PucR C-terminal helix-turn-helix" evidence="2">
    <location>
        <begin position="338"/>
        <end position="395"/>
    </location>
</feature>
<dbReference type="Gene3D" id="1.10.10.2840">
    <property type="entry name" value="PucR C-terminal helix-turn-helix domain"/>
    <property type="match status" value="1"/>
</dbReference>
<dbReference type="InterPro" id="IPR042070">
    <property type="entry name" value="PucR_C-HTH_sf"/>
</dbReference>
<dbReference type="PANTHER" id="PTHR33744">
    <property type="entry name" value="CARBOHYDRATE DIACID REGULATOR"/>
    <property type="match status" value="1"/>
</dbReference>
<keyword evidence="5" id="KW-1185">Reference proteome</keyword>
<dbReference type="PANTHER" id="PTHR33744:SF7">
    <property type="entry name" value="PUCR FAMILY TRANSCRIPTIONAL REGULATOR"/>
    <property type="match status" value="1"/>
</dbReference>
<dbReference type="OrthoDB" id="3246591at2"/>
<protein>
    <submittedName>
        <fullName evidence="4">PucR C-terminal helix-turn-helix domain-containing protein</fullName>
    </submittedName>
</protein>
<dbReference type="InterPro" id="IPR051448">
    <property type="entry name" value="CdaR-like_regulators"/>
</dbReference>
<evidence type="ECO:0000259" key="2">
    <source>
        <dbReference type="Pfam" id="PF13556"/>
    </source>
</evidence>
<organism evidence="4 5">
    <name type="scientific">Agreia pratensis</name>
    <dbReference type="NCBI Taxonomy" id="150121"/>
    <lineage>
        <taxon>Bacteria</taxon>
        <taxon>Bacillati</taxon>
        <taxon>Actinomycetota</taxon>
        <taxon>Actinomycetes</taxon>
        <taxon>Micrococcales</taxon>
        <taxon>Microbacteriaceae</taxon>
        <taxon>Agreia</taxon>
    </lineage>
</organism>
<evidence type="ECO:0000313" key="4">
    <source>
        <dbReference type="EMBL" id="SMG37030.1"/>
    </source>
</evidence>